<dbReference type="AlphaFoldDB" id="A0A2A5WTE8"/>
<keyword evidence="8 9" id="KW-0472">Membrane</keyword>
<dbReference type="InterPro" id="IPR036640">
    <property type="entry name" value="ABC1_TM_sf"/>
</dbReference>
<keyword evidence="7 9" id="KW-1133">Transmembrane helix</keyword>
<dbReference type="InterPro" id="IPR003593">
    <property type="entry name" value="AAA+_ATPase"/>
</dbReference>
<keyword evidence="4 9" id="KW-0812">Transmembrane</keyword>
<evidence type="ECO:0008006" key="14">
    <source>
        <dbReference type="Google" id="ProtNLM"/>
    </source>
</evidence>
<dbReference type="Proteomes" id="UP000219327">
    <property type="component" value="Unassembled WGS sequence"/>
</dbReference>
<evidence type="ECO:0000313" key="13">
    <source>
        <dbReference type="Proteomes" id="UP000219327"/>
    </source>
</evidence>
<feature type="domain" description="ABC transmembrane type-1" evidence="11">
    <location>
        <begin position="70"/>
        <end position="410"/>
    </location>
</feature>
<dbReference type="SMART" id="SM00382">
    <property type="entry name" value="AAA"/>
    <property type="match status" value="1"/>
</dbReference>
<evidence type="ECO:0000256" key="2">
    <source>
        <dbReference type="ARBA" id="ARBA00022448"/>
    </source>
</evidence>
<dbReference type="GO" id="GO:0016887">
    <property type="term" value="F:ATP hydrolysis activity"/>
    <property type="evidence" value="ECO:0007669"/>
    <property type="project" value="InterPro"/>
</dbReference>
<keyword evidence="3" id="KW-1003">Cell membrane</keyword>
<evidence type="ECO:0000259" key="10">
    <source>
        <dbReference type="PROSITE" id="PS50893"/>
    </source>
</evidence>
<comment type="subcellular location">
    <subcellularLocation>
        <location evidence="1">Cell membrane</location>
        <topology evidence="1">Multi-pass membrane protein</topology>
    </subcellularLocation>
</comment>
<proteinExistence type="predicted"/>
<organism evidence="12 13">
    <name type="scientific">OM182 bacterium MED-G24</name>
    <dbReference type="NCBI Taxonomy" id="1986255"/>
    <lineage>
        <taxon>Bacteria</taxon>
        <taxon>Pseudomonadati</taxon>
        <taxon>Pseudomonadota</taxon>
        <taxon>Gammaproteobacteria</taxon>
        <taxon>OMG group</taxon>
        <taxon>OM182 clade</taxon>
    </lineage>
</organism>
<evidence type="ECO:0000256" key="5">
    <source>
        <dbReference type="ARBA" id="ARBA00022741"/>
    </source>
</evidence>
<dbReference type="InterPro" id="IPR039421">
    <property type="entry name" value="Type_1_exporter"/>
</dbReference>
<dbReference type="GO" id="GO:0005524">
    <property type="term" value="F:ATP binding"/>
    <property type="evidence" value="ECO:0007669"/>
    <property type="project" value="UniProtKB-KW"/>
</dbReference>
<dbReference type="InterPro" id="IPR003439">
    <property type="entry name" value="ABC_transporter-like_ATP-bd"/>
</dbReference>
<keyword evidence="6" id="KW-0067">ATP-binding</keyword>
<evidence type="ECO:0000256" key="7">
    <source>
        <dbReference type="ARBA" id="ARBA00022989"/>
    </source>
</evidence>
<dbReference type="SUPFAM" id="SSF52540">
    <property type="entry name" value="P-loop containing nucleoside triphosphate hydrolases"/>
    <property type="match status" value="1"/>
</dbReference>
<feature type="transmembrane region" description="Helical" evidence="9">
    <location>
        <begin position="266"/>
        <end position="289"/>
    </location>
</feature>
<dbReference type="InterPro" id="IPR017871">
    <property type="entry name" value="ABC_transporter-like_CS"/>
</dbReference>
<feature type="domain" description="ABC transporter" evidence="10">
    <location>
        <begin position="443"/>
        <end position="677"/>
    </location>
</feature>
<dbReference type="PANTHER" id="PTHR43394">
    <property type="entry name" value="ATP-DEPENDENT PERMEASE MDL1, MITOCHONDRIAL"/>
    <property type="match status" value="1"/>
</dbReference>
<dbReference type="Gene3D" id="1.20.1560.10">
    <property type="entry name" value="ABC transporter type 1, transmembrane domain"/>
    <property type="match status" value="1"/>
</dbReference>
<evidence type="ECO:0000256" key="1">
    <source>
        <dbReference type="ARBA" id="ARBA00004651"/>
    </source>
</evidence>
<gene>
    <name evidence="12" type="ORF">CNE99_04940</name>
</gene>
<dbReference type="Pfam" id="PF00664">
    <property type="entry name" value="ABC_membrane"/>
    <property type="match status" value="1"/>
</dbReference>
<evidence type="ECO:0000256" key="4">
    <source>
        <dbReference type="ARBA" id="ARBA00022692"/>
    </source>
</evidence>
<accession>A0A2A5WTE8</accession>
<dbReference type="FunFam" id="3.40.50.300:FF:000221">
    <property type="entry name" value="Multidrug ABC transporter ATP-binding protein"/>
    <property type="match status" value="1"/>
</dbReference>
<name>A0A2A5WTE8_9GAMM</name>
<comment type="caution">
    <text evidence="12">The sequence shown here is derived from an EMBL/GenBank/DDBJ whole genome shotgun (WGS) entry which is preliminary data.</text>
</comment>
<sequence length="683" mass="75890">MSTTEPNDPKDVTVVTTQKGADIKAGLFGRANFDDRIDTSHDITGGETLTLVIRSFFLLKEVWRLFVLKFLMAFAMVFPGLFLGWLFKIITDHVILGQPLVVEEVNFPPHMLPILRFLEGMPPMEIMFYITCIFLAGLFLIGFRVGGTGAGTYGGRDAASNAENEISSGGSGAGSIWGIVEWWVDVRLTQHIINNLRTRLFNRLTRVSITSIDDQRVGDQVYRVMYDTASVWGIVTEIVFTPFFTLLGFAITMYQLETTYADVAPWLFWLAWIMLPVVFLVTWPLNGVIRRTNQNKRAAGAASTNAMEEAMNNIGAVQSLGGMKQETEKFANRSAQQFWRERMALVIGVFIWFFIIVAGEALGLITGYVASQHQIAGQLTAGDFFAVLALYGAIREYAGTLGGVWVRFQEHVAAVRRVFFFIDYHTEEDEDGAEDVGELGDGIEFQNVDFAFPDGRVALKNINLQLQPGELVAFVGPTGAGKTSLAYMIPAFLRPTKGAVLLAGKNVLDYRLDSLRSEVSYVFQEHFLLSESIRDNMRFAREDATDDEIMEALETAGCMEYINDMPEGIDTVLGRSGDTLSVGQQQRLSIARGLVRNSKILILDEPTAALDPQTENALVRALHTASENRIVVVIAHRLSTIRQANKIVFIQNGEIRDVGDHEELMSTDGSAYRGYVELQTGDN</sequence>
<evidence type="ECO:0000256" key="9">
    <source>
        <dbReference type="SAM" id="Phobius"/>
    </source>
</evidence>
<reference evidence="12 13" key="1">
    <citation type="submission" date="2017-08" db="EMBL/GenBank/DDBJ databases">
        <title>Fine stratification of microbial communities through a metagenomic profile of the photic zone.</title>
        <authorList>
            <person name="Haro-Moreno J.M."/>
            <person name="Lopez-Perez M."/>
            <person name="De La Torre J."/>
            <person name="Picazo A."/>
            <person name="Camacho A."/>
            <person name="Rodriguez-Valera F."/>
        </authorList>
    </citation>
    <scope>NUCLEOTIDE SEQUENCE [LARGE SCALE GENOMIC DNA]</scope>
    <source>
        <strain evidence="12">MED-G24</strain>
    </source>
</reference>
<feature type="transmembrane region" description="Helical" evidence="9">
    <location>
        <begin position="126"/>
        <end position="146"/>
    </location>
</feature>
<dbReference type="Gene3D" id="3.40.50.300">
    <property type="entry name" value="P-loop containing nucleotide triphosphate hydrolases"/>
    <property type="match status" value="1"/>
</dbReference>
<dbReference type="InterPro" id="IPR011527">
    <property type="entry name" value="ABC1_TM_dom"/>
</dbReference>
<feature type="transmembrane region" description="Helical" evidence="9">
    <location>
        <begin position="343"/>
        <end position="369"/>
    </location>
</feature>
<protein>
    <recommendedName>
        <fullName evidence="14">ABC transporter ATP-binding protein</fullName>
    </recommendedName>
</protein>
<evidence type="ECO:0000256" key="8">
    <source>
        <dbReference type="ARBA" id="ARBA00023136"/>
    </source>
</evidence>
<dbReference type="PROSITE" id="PS50929">
    <property type="entry name" value="ABC_TM1F"/>
    <property type="match status" value="1"/>
</dbReference>
<dbReference type="PANTHER" id="PTHR43394:SF1">
    <property type="entry name" value="ATP-BINDING CASSETTE SUB-FAMILY B MEMBER 10, MITOCHONDRIAL"/>
    <property type="match status" value="1"/>
</dbReference>
<keyword evidence="5" id="KW-0547">Nucleotide-binding</keyword>
<keyword evidence="2" id="KW-0813">Transport</keyword>
<dbReference type="EMBL" id="NTKD01000019">
    <property type="protein sequence ID" value="PDH39795.1"/>
    <property type="molecule type" value="Genomic_DNA"/>
</dbReference>
<evidence type="ECO:0000256" key="6">
    <source>
        <dbReference type="ARBA" id="ARBA00022840"/>
    </source>
</evidence>
<dbReference type="Pfam" id="PF00005">
    <property type="entry name" value="ABC_tran"/>
    <property type="match status" value="1"/>
</dbReference>
<dbReference type="InterPro" id="IPR027417">
    <property type="entry name" value="P-loop_NTPase"/>
</dbReference>
<dbReference type="GO" id="GO:0005886">
    <property type="term" value="C:plasma membrane"/>
    <property type="evidence" value="ECO:0007669"/>
    <property type="project" value="UniProtKB-SubCell"/>
</dbReference>
<feature type="transmembrane region" description="Helical" evidence="9">
    <location>
        <begin position="231"/>
        <end position="254"/>
    </location>
</feature>
<dbReference type="PROSITE" id="PS50893">
    <property type="entry name" value="ABC_TRANSPORTER_2"/>
    <property type="match status" value="1"/>
</dbReference>
<dbReference type="GO" id="GO:0015421">
    <property type="term" value="F:ABC-type oligopeptide transporter activity"/>
    <property type="evidence" value="ECO:0007669"/>
    <property type="project" value="TreeGrafter"/>
</dbReference>
<dbReference type="PROSITE" id="PS00211">
    <property type="entry name" value="ABC_TRANSPORTER_1"/>
    <property type="match status" value="1"/>
</dbReference>
<dbReference type="SUPFAM" id="SSF90123">
    <property type="entry name" value="ABC transporter transmembrane region"/>
    <property type="match status" value="1"/>
</dbReference>
<evidence type="ECO:0000313" key="12">
    <source>
        <dbReference type="EMBL" id="PDH39795.1"/>
    </source>
</evidence>
<evidence type="ECO:0000259" key="11">
    <source>
        <dbReference type="PROSITE" id="PS50929"/>
    </source>
</evidence>
<evidence type="ECO:0000256" key="3">
    <source>
        <dbReference type="ARBA" id="ARBA00022475"/>
    </source>
</evidence>
<feature type="transmembrane region" description="Helical" evidence="9">
    <location>
        <begin position="66"/>
        <end position="87"/>
    </location>
</feature>